<dbReference type="InterPro" id="IPR003959">
    <property type="entry name" value="ATPase_AAA_core"/>
</dbReference>
<dbReference type="CDD" id="cd00009">
    <property type="entry name" value="AAA"/>
    <property type="match status" value="1"/>
</dbReference>
<sequence length="1090" mass="120096">MSLSDLFDLPTSFDPALHLHSEDPAAVEHLALPTSSHSDEIEALALQTQENIAAKTKQGIVIQHRAWQLPEVFRSEEDHLLDTPIKRQQIFQEHPIGIARSSSPLCIPPSSPPTLQMPFESSPVQYPRSSSPVVDSPRKRRRVEGARGPLHDVSANKENKKRGPFLDDDSDDEEDYATIKAAHGKRKATAEIIPPETVNSLAEVTANLDQEPTPTHNESLDDFVPLEEFDSQPVLPSQTTNKAPITIKTCSGKSMYIAQRRKAPPMSYEQLIAQRSTAKEGRARKSYYGIDIHALMDEATQETEQDRLRQQQMEIEVPRESIEMCAKGKKSSRHLMWTEKYRARKFTDLVGDERTHRAVLKWLKAWDPIVFPGSSRPKPKTPKAQGIPEEEPAHRKIMLLTGPPGLGKTTLAHVCARQAGYEVQEINASDERSRDVVRNRIRDMVGTENVRGINTKTSSGETVRKAGKPVCVVVDEVDGVVTGSSGGSEGGFIKALIDLVHLDQKNSAPKTAESSTKKRKKTDKFRLLRPMILICNDLYHPSLRALRQSSIAEVIHIRKPPINMVVPRLHSIFEREGIPADTDGVRRLCEATWGVSSRREGGSNSTGEGDVRGVMVVGEWVARKLLAETNGNKRLTRKWIEDNVINDLSHGGGAARGLGRGGAKEVVERVFKDGAGFPRSAALAHAHAASSDSGGSVIGVAESSKRFAMGRLREMVDTAGETDRIVTECFTTFPDQPFQDDGLLSKPTNAYTWLHFHDTISSALYTGQEWELAPYLSSPVLAFHSLFASSIRPSLAAVTSLHKGKDDPDASEPQPFTGPSAPYQASELLRANQSALTAVQSNLSLNLSRMYRSNADISTELIPYLLRMLSPDVKPVIINTASAADKSKSAPTASVRKASEKELIRRAVNAMTATGVRFEKSRVDFADPRQGNGGWVYRMEPPLDALARFETITTARSATADEKVRYGVRQILDAELKREAARLEFEARKRWGGVVDDVAADVERMDVGDVVAAQDAAAAKKVVVKKDFFGRVIVKAVPVVPAGEEGEAELKRRRKKEEGREDGRVWVSFHEGFSNAVRKPITLAELLGGL</sequence>
<dbReference type="PANTHER" id="PTHR23389">
    <property type="entry name" value="CHROMOSOME TRANSMISSION FIDELITY FACTOR 18"/>
    <property type="match status" value="1"/>
</dbReference>
<evidence type="ECO:0000313" key="4">
    <source>
        <dbReference type="Proteomes" id="UP001492380"/>
    </source>
</evidence>
<accession>A0ABR1Y9F1</accession>
<evidence type="ECO:0000259" key="2">
    <source>
        <dbReference type="SMART" id="SM00382"/>
    </source>
</evidence>
<dbReference type="SUPFAM" id="SSF52540">
    <property type="entry name" value="P-loop containing nucleoside triphosphate hydrolases"/>
    <property type="match status" value="1"/>
</dbReference>
<name>A0ABR1Y9F1_9PEZI</name>
<dbReference type="Proteomes" id="UP001492380">
    <property type="component" value="Unassembled WGS sequence"/>
</dbReference>
<feature type="region of interest" description="Disordered" evidence="1">
    <location>
        <begin position="372"/>
        <end position="392"/>
    </location>
</feature>
<feature type="region of interest" description="Disordered" evidence="1">
    <location>
        <begin position="117"/>
        <end position="173"/>
    </location>
</feature>
<comment type="caution">
    <text evidence="3">The sequence shown here is derived from an EMBL/GenBank/DDBJ whole genome shotgun (WGS) entry which is preliminary data.</text>
</comment>
<dbReference type="SMART" id="SM00382">
    <property type="entry name" value="AAA"/>
    <property type="match status" value="1"/>
</dbReference>
<reference evidence="3 4" key="1">
    <citation type="submission" date="2024-04" db="EMBL/GenBank/DDBJ databases">
        <title>Phyllosticta paracitricarpa is synonymous to the EU quarantine fungus P. citricarpa based on phylogenomic analyses.</title>
        <authorList>
            <consortium name="Lawrence Berkeley National Laboratory"/>
            <person name="Van Ingen-Buijs V.A."/>
            <person name="Van Westerhoven A.C."/>
            <person name="Haridas S."/>
            <person name="Skiadas P."/>
            <person name="Martin F."/>
            <person name="Groenewald J.Z."/>
            <person name="Crous P.W."/>
            <person name="Seidl M.F."/>
        </authorList>
    </citation>
    <scope>NUCLEOTIDE SEQUENCE [LARGE SCALE GENOMIC DNA]</scope>
    <source>
        <strain evidence="3 4">CBS 123374</strain>
    </source>
</reference>
<organism evidence="3 4">
    <name type="scientific">Phyllosticta capitalensis</name>
    <dbReference type="NCBI Taxonomy" id="121624"/>
    <lineage>
        <taxon>Eukaryota</taxon>
        <taxon>Fungi</taxon>
        <taxon>Dikarya</taxon>
        <taxon>Ascomycota</taxon>
        <taxon>Pezizomycotina</taxon>
        <taxon>Dothideomycetes</taxon>
        <taxon>Dothideomycetes incertae sedis</taxon>
        <taxon>Botryosphaeriales</taxon>
        <taxon>Phyllostictaceae</taxon>
        <taxon>Phyllosticta</taxon>
    </lineage>
</organism>
<gene>
    <name evidence="3" type="ORF">HDK90DRAFT_500001</name>
</gene>
<dbReference type="InterPro" id="IPR027417">
    <property type="entry name" value="P-loop_NTPase"/>
</dbReference>
<feature type="region of interest" description="Disordered" evidence="1">
    <location>
        <begin position="801"/>
        <end position="822"/>
    </location>
</feature>
<evidence type="ECO:0000256" key="1">
    <source>
        <dbReference type="SAM" id="MobiDB-lite"/>
    </source>
</evidence>
<evidence type="ECO:0000313" key="3">
    <source>
        <dbReference type="EMBL" id="KAK8223287.1"/>
    </source>
</evidence>
<dbReference type="PANTHER" id="PTHR23389:SF3">
    <property type="entry name" value="CHROMOSOME TRANSMISSION FIDELITY PROTEIN 18 HOMOLOG"/>
    <property type="match status" value="1"/>
</dbReference>
<dbReference type="EMBL" id="JBBWRZ010000014">
    <property type="protein sequence ID" value="KAK8223287.1"/>
    <property type="molecule type" value="Genomic_DNA"/>
</dbReference>
<dbReference type="InterPro" id="IPR003593">
    <property type="entry name" value="AAA+_ATPase"/>
</dbReference>
<keyword evidence="4" id="KW-1185">Reference proteome</keyword>
<feature type="domain" description="AAA+ ATPase" evidence="2">
    <location>
        <begin position="394"/>
        <end position="561"/>
    </location>
</feature>
<dbReference type="Pfam" id="PF00004">
    <property type="entry name" value="AAA"/>
    <property type="match status" value="1"/>
</dbReference>
<dbReference type="Gene3D" id="3.40.50.300">
    <property type="entry name" value="P-loop containing nucleotide triphosphate hydrolases"/>
    <property type="match status" value="1"/>
</dbReference>
<protein>
    <submittedName>
        <fullName evidence="3">Chromosome transmission fidelity protein 18</fullName>
    </submittedName>
</protein>
<proteinExistence type="predicted"/>